<accession>A0A2H4UZT7</accession>
<reference evidence="2 3" key="1">
    <citation type="journal article" date="2017" name="Viruses">
        <title>The Operophtera brumata Nucleopolyhedrovirus (OpbuNPV) Represents an Early, Divergent Lineage within Genus Alphabaculovirus.</title>
        <authorList>
            <person name="Harrison R.L."/>
            <person name="Rowley D.L."/>
            <person name="Mowery J.D."/>
            <person name="Bauchan G.R."/>
            <person name="Burand J.P."/>
        </authorList>
    </citation>
    <scope>NUCLEOTIDE SEQUENCE [LARGE SCALE GENOMIC DNA]</scope>
    <source>
        <strain evidence="2">OpbuNPV-MA</strain>
    </source>
</reference>
<name>A0A2H4UZT7_9ABAC</name>
<dbReference type="OrthoDB" id="26385at10239"/>
<dbReference type="InterPro" id="IPR009855">
    <property type="entry name" value="Baculo_LEF-10"/>
</dbReference>
<dbReference type="EMBL" id="MF614691">
    <property type="protein sequence ID" value="AUA60275.1"/>
    <property type="molecule type" value="Genomic_DNA"/>
</dbReference>
<dbReference type="RefSeq" id="YP_009552604.1">
    <property type="nucleotide sequence ID" value="NC_040621.1"/>
</dbReference>
<evidence type="ECO:0000256" key="1">
    <source>
        <dbReference type="SAM" id="MobiDB-lite"/>
    </source>
</evidence>
<protein>
    <submittedName>
        <fullName evidence="2">LEF-10</fullName>
    </submittedName>
</protein>
<sequence length="72" mass="8027">MSLTVEDVFTFILNDNIKLKFDKYINLNVFDSNNQVRSVCIGEIKCLQTDTAAEDAMSDSSFPSELSSDINA</sequence>
<dbReference type="GeneID" id="41699938"/>
<dbReference type="KEGG" id="vg:41699938"/>
<dbReference type="Proteomes" id="UP000290445">
    <property type="component" value="Segment"/>
</dbReference>
<proteinExistence type="predicted"/>
<dbReference type="Pfam" id="PF07206">
    <property type="entry name" value="Baculo_LEF-10"/>
    <property type="match status" value="1"/>
</dbReference>
<keyword evidence="3" id="KW-1185">Reference proteome</keyword>
<feature type="region of interest" description="Disordered" evidence="1">
    <location>
        <begin position="53"/>
        <end position="72"/>
    </location>
</feature>
<organism evidence="2 3">
    <name type="scientific">Operophtera brumata nucleopolyhedrovirus</name>
    <dbReference type="NCBI Taxonomy" id="1046267"/>
    <lineage>
        <taxon>Viruses</taxon>
        <taxon>Viruses incertae sedis</taxon>
        <taxon>Naldaviricetes</taxon>
        <taxon>Lefavirales</taxon>
        <taxon>Baculoviridae</taxon>
        <taxon>Alphabaculovirus</taxon>
        <taxon>Alphabaculovirus opbrumatae</taxon>
    </lineage>
</organism>
<evidence type="ECO:0000313" key="2">
    <source>
        <dbReference type="EMBL" id="AUA60275.1"/>
    </source>
</evidence>
<feature type="compositionally biased region" description="Low complexity" evidence="1">
    <location>
        <begin position="58"/>
        <end position="72"/>
    </location>
</feature>
<evidence type="ECO:0000313" key="3">
    <source>
        <dbReference type="Proteomes" id="UP000290445"/>
    </source>
</evidence>